<keyword evidence="8 11" id="KW-0238">DNA-binding</keyword>
<comment type="cofactor">
    <cofactor evidence="11">
        <name>[4Fe-4S] cluster</name>
        <dbReference type="ChEBI" id="CHEBI:49883"/>
    </cofactor>
    <text evidence="11">Binds 1 [4Fe-4S] cluster per subunit. Following nitrosylation of the [4Fe-4S] cluster binds 1 [4Fe-8(NO)] cluster per subunit.</text>
</comment>
<evidence type="ECO:0000256" key="10">
    <source>
        <dbReference type="ARBA" id="ARBA00023163"/>
    </source>
</evidence>
<feature type="domain" description="4Fe-4S Wbl-type" evidence="12">
    <location>
        <begin position="25"/>
        <end position="95"/>
    </location>
</feature>
<evidence type="ECO:0000313" key="13">
    <source>
        <dbReference type="EMBL" id="GAA2018998.1"/>
    </source>
</evidence>
<evidence type="ECO:0000256" key="6">
    <source>
        <dbReference type="ARBA" id="ARBA00023014"/>
    </source>
</evidence>
<evidence type="ECO:0000256" key="8">
    <source>
        <dbReference type="ARBA" id="ARBA00023125"/>
    </source>
</evidence>
<protein>
    <recommendedName>
        <fullName evidence="11">Transcriptional regulator WhiB</fullName>
    </recommendedName>
</protein>
<dbReference type="InterPro" id="IPR034768">
    <property type="entry name" value="4FE4S_WBL"/>
</dbReference>
<sequence length="110" mass="12166">MAVRVTPGGYGQMFQNLPGWMAEAECRDSEPDLFFGADPGWGRITETIAQRRAREAQAKAMCARCPVRNSCLEYAMTTPEHDGLWGGLTDAERKAMRRATMRLKAPASVS</sequence>
<keyword evidence="9 11" id="KW-1015">Disulfide bond</keyword>
<dbReference type="PANTHER" id="PTHR38839">
    <property type="entry name" value="TRANSCRIPTIONAL REGULATOR WHID-RELATED"/>
    <property type="match status" value="1"/>
</dbReference>
<feature type="binding site" evidence="11">
    <location>
        <position position="26"/>
    </location>
    <ligand>
        <name>[4Fe-4S] cluster</name>
        <dbReference type="ChEBI" id="CHEBI:49883"/>
    </ligand>
</feature>
<comment type="subcellular location">
    <subcellularLocation>
        <location evidence="1 11">Cytoplasm</location>
    </subcellularLocation>
</comment>
<feature type="binding site" evidence="11">
    <location>
        <position position="62"/>
    </location>
    <ligand>
        <name>[4Fe-4S] cluster</name>
        <dbReference type="ChEBI" id="CHEBI:49883"/>
    </ligand>
</feature>
<evidence type="ECO:0000256" key="1">
    <source>
        <dbReference type="ARBA" id="ARBA00004496"/>
    </source>
</evidence>
<dbReference type="EMBL" id="BAAAQN010000006">
    <property type="protein sequence ID" value="GAA2018998.1"/>
    <property type="molecule type" value="Genomic_DNA"/>
</dbReference>
<keyword evidence="10 11" id="KW-0804">Transcription</keyword>
<gene>
    <name evidence="11" type="primary">whiB</name>
    <name evidence="13" type="ORF">GCM10009839_14140</name>
</gene>
<feature type="binding site" evidence="11">
    <location>
        <position position="65"/>
    </location>
    <ligand>
        <name>[4Fe-4S] cluster</name>
        <dbReference type="ChEBI" id="CHEBI:49883"/>
    </ligand>
</feature>
<evidence type="ECO:0000256" key="5">
    <source>
        <dbReference type="ARBA" id="ARBA00023004"/>
    </source>
</evidence>
<name>A0ABP5F8M2_9ACTN</name>
<comment type="PTM">
    <text evidence="11">Upon Fe-S cluster removal intramolecular disulfide bonds are formed.</text>
</comment>
<evidence type="ECO:0000256" key="2">
    <source>
        <dbReference type="ARBA" id="ARBA00006597"/>
    </source>
</evidence>
<dbReference type="Proteomes" id="UP001500751">
    <property type="component" value="Unassembled WGS sequence"/>
</dbReference>
<evidence type="ECO:0000256" key="11">
    <source>
        <dbReference type="HAMAP-Rule" id="MF_01479"/>
    </source>
</evidence>
<keyword evidence="4 11" id="KW-0479">Metal-binding</keyword>
<evidence type="ECO:0000256" key="3">
    <source>
        <dbReference type="ARBA" id="ARBA00022485"/>
    </source>
</evidence>
<evidence type="ECO:0000256" key="9">
    <source>
        <dbReference type="ARBA" id="ARBA00023157"/>
    </source>
</evidence>
<comment type="caution">
    <text evidence="13">The sequence shown here is derived from an EMBL/GenBank/DDBJ whole genome shotgun (WGS) entry which is preliminary data.</text>
</comment>
<dbReference type="InterPro" id="IPR003482">
    <property type="entry name" value="Whib"/>
</dbReference>
<comment type="similarity">
    <text evidence="2 11">Belongs to the WhiB family.</text>
</comment>
<keyword evidence="3 11" id="KW-0004">4Fe-4S</keyword>
<evidence type="ECO:0000256" key="4">
    <source>
        <dbReference type="ARBA" id="ARBA00022723"/>
    </source>
</evidence>
<dbReference type="PROSITE" id="PS51674">
    <property type="entry name" value="4FE4S_WBL"/>
    <property type="match status" value="1"/>
</dbReference>
<proteinExistence type="inferred from homology"/>
<dbReference type="HAMAP" id="MF_01479">
    <property type="entry name" value="WhiB"/>
    <property type="match status" value="1"/>
</dbReference>
<evidence type="ECO:0000259" key="12">
    <source>
        <dbReference type="PROSITE" id="PS51674"/>
    </source>
</evidence>
<organism evidence="13 14">
    <name type="scientific">Catenulispora yoronensis</name>
    <dbReference type="NCBI Taxonomy" id="450799"/>
    <lineage>
        <taxon>Bacteria</taxon>
        <taxon>Bacillati</taxon>
        <taxon>Actinomycetota</taxon>
        <taxon>Actinomycetes</taxon>
        <taxon>Catenulisporales</taxon>
        <taxon>Catenulisporaceae</taxon>
        <taxon>Catenulispora</taxon>
    </lineage>
</organism>
<dbReference type="Pfam" id="PF02467">
    <property type="entry name" value="Whib"/>
    <property type="match status" value="1"/>
</dbReference>
<keyword evidence="6 11" id="KW-0411">Iron-sulfur</keyword>
<feature type="binding site" evidence="11">
    <location>
        <position position="71"/>
    </location>
    <ligand>
        <name>[4Fe-4S] cluster</name>
        <dbReference type="ChEBI" id="CHEBI:49883"/>
    </ligand>
</feature>
<comment type="function">
    <text evidence="11">Acts as a transcriptional regulator. Probably redox-responsive. The apo- but not holo-form probably binds DNA.</text>
</comment>
<evidence type="ECO:0000313" key="14">
    <source>
        <dbReference type="Proteomes" id="UP001500751"/>
    </source>
</evidence>
<keyword evidence="5 11" id="KW-0408">Iron</keyword>
<evidence type="ECO:0000256" key="7">
    <source>
        <dbReference type="ARBA" id="ARBA00023015"/>
    </source>
</evidence>
<comment type="PTM">
    <text evidence="11">The Fe-S cluster can be nitrosylated by nitric oxide (NO).</text>
</comment>
<reference evidence="14" key="1">
    <citation type="journal article" date="2019" name="Int. J. Syst. Evol. Microbiol.">
        <title>The Global Catalogue of Microorganisms (GCM) 10K type strain sequencing project: providing services to taxonomists for standard genome sequencing and annotation.</title>
        <authorList>
            <consortium name="The Broad Institute Genomics Platform"/>
            <consortium name="The Broad Institute Genome Sequencing Center for Infectious Disease"/>
            <person name="Wu L."/>
            <person name="Ma J."/>
        </authorList>
    </citation>
    <scope>NUCLEOTIDE SEQUENCE [LARGE SCALE GENOMIC DNA]</scope>
    <source>
        <strain evidence="14">JCM 16014</strain>
    </source>
</reference>
<keyword evidence="14" id="KW-1185">Reference proteome</keyword>
<keyword evidence="7 11" id="KW-0805">Transcription regulation</keyword>
<keyword evidence="11" id="KW-0963">Cytoplasm</keyword>
<accession>A0ABP5F8M2</accession>